<evidence type="ECO:0000313" key="2">
    <source>
        <dbReference type="Proteomes" id="UP000324800"/>
    </source>
</evidence>
<proteinExistence type="predicted"/>
<dbReference type="EMBL" id="SNRW01003660">
    <property type="protein sequence ID" value="KAA6389248.1"/>
    <property type="molecule type" value="Genomic_DNA"/>
</dbReference>
<dbReference type="OrthoDB" id="10500762at2759"/>
<reference evidence="1 2" key="1">
    <citation type="submission" date="2019-03" db="EMBL/GenBank/DDBJ databases">
        <title>Single cell metagenomics reveals metabolic interactions within the superorganism composed of flagellate Streblomastix strix and complex community of Bacteroidetes bacteria on its surface.</title>
        <authorList>
            <person name="Treitli S.C."/>
            <person name="Kolisko M."/>
            <person name="Husnik F."/>
            <person name="Keeling P."/>
            <person name="Hampl V."/>
        </authorList>
    </citation>
    <scope>NUCLEOTIDE SEQUENCE [LARGE SCALE GENOMIC DNA]</scope>
    <source>
        <strain evidence="1">ST1C</strain>
    </source>
</reference>
<dbReference type="AlphaFoldDB" id="A0A5J4W333"/>
<gene>
    <name evidence="1" type="ORF">EZS28_015221</name>
</gene>
<name>A0A5J4W333_9EUKA</name>
<protein>
    <submittedName>
        <fullName evidence="1">Uncharacterized protein</fullName>
    </submittedName>
</protein>
<comment type="caution">
    <text evidence="1">The sequence shown here is derived from an EMBL/GenBank/DDBJ whole genome shotgun (WGS) entry which is preliminary data.</text>
</comment>
<accession>A0A5J4W333</accession>
<organism evidence="1 2">
    <name type="scientific">Streblomastix strix</name>
    <dbReference type="NCBI Taxonomy" id="222440"/>
    <lineage>
        <taxon>Eukaryota</taxon>
        <taxon>Metamonada</taxon>
        <taxon>Preaxostyla</taxon>
        <taxon>Oxymonadida</taxon>
        <taxon>Streblomastigidae</taxon>
        <taxon>Streblomastix</taxon>
    </lineage>
</organism>
<evidence type="ECO:0000313" key="1">
    <source>
        <dbReference type="EMBL" id="KAA6389248.1"/>
    </source>
</evidence>
<dbReference type="Proteomes" id="UP000324800">
    <property type="component" value="Unassembled WGS sequence"/>
</dbReference>
<sequence length="159" mass="17893">MQVTTSRRNFPDIPMNTLDQQFFELQLSASNLDLQFEATDEYEDALTIPRNTATRRLNPHTDLSSFLITLQCERNKNGALTFDGLDTQNQNISVELRGAPIYQEATYSYCNVDTSGKRSLYPILCTVRDTFQLFSSAAGGSCIYDTNHSFDEVIGQLNA</sequence>